<evidence type="ECO:0000313" key="1">
    <source>
        <dbReference type="EMBL" id="MDR9894012.1"/>
    </source>
</evidence>
<dbReference type="Proteomes" id="UP000667802">
    <property type="component" value="Unassembled WGS sequence"/>
</dbReference>
<dbReference type="AlphaFoldDB" id="A0AAP5I5C5"/>
<accession>A0AAP5I5C5</accession>
<proteinExistence type="predicted"/>
<evidence type="ECO:0000313" key="2">
    <source>
        <dbReference type="Proteomes" id="UP000667802"/>
    </source>
</evidence>
<comment type="caution">
    <text evidence="1">The sequence shown here is derived from an EMBL/GenBank/DDBJ whole genome shotgun (WGS) entry which is preliminary data.</text>
</comment>
<dbReference type="EMBL" id="JAALHA020000001">
    <property type="protein sequence ID" value="MDR9894012.1"/>
    <property type="molecule type" value="Genomic_DNA"/>
</dbReference>
<sequence length="53" mass="5996">MKGWKDCIEQFGAQRLEALANLAQLRQVSLSDLMETLGIQPVTYVSASTFLWH</sequence>
<organism evidence="1 2">
    <name type="scientific">Aetokthonos hydrillicola Thurmond2011</name>
    <dbReference type="NCBI Taxonomy" id="2712845"/>
    <lineage>
        <taxon>Bacteria</taxon>
        <taxon>Bacillati</taxon>
        <taxon>Cyanobacteriota</taxon>
        <taxon>Cyanophyceae</taxon>
        <taxon>Nostocales</taxon>
        <taxon>Hapalosiphonaceae</taxon>
        <taxon>Aetokthonos</taxon>
    </lineage>
</organism>
<reference evidence="2" key="1">
    <citation type="journal article" date="2021" name="Science">
        <title>Hunting the eagle killer: A cyanobacterial neurotoxin causes vacuolar myelinopathy.</title>
        <authorList>
            <person name="Breinlinger S."/>
            <person name="Phillips T.J."/>
            <person name="Haram B.N."/>
            <person name="Mares J."/>
            <person name="Martinez Yerena J.A."/>
            <person name="Hrouzek P."/>
            <person name="Sobotka R."/>
            <person name="Henderson W.M."/>
            <person name="Schmieder P."/>
            <person name="Williams S.M."/>
            <person name="Lauderdale J.D."/>
            <person name="Wilde H.D."/>
            <person name="Gerrin W."/>
            <person name="Kust A."/>
            <person name="Washington J.W."/>
            <person name="Wagner C."/>
            <person name="Geier B."/>
            <person name="Liebeke M."/>
            <person name="Enke H."/>
            <person name="Niedermeyer T.H.J."/>
            <person name="Wilde S.B."/>
        </authorList>
    </citation>
    <scope>NUCLEOTIDE SEQUENCE [LARGE SCALE GENOMIC DNA]</scope>
    <source>
        <strain evidence="2">Thurmond2011</strain>
    </source>
</reference>
<keyword evidence="2" id="KW-1185">Reference proteome</keyword>
<protein>
    <submittedName>
        <fullName evidence="1">Uncharacterized protein</fullName>
    </submittedName>
</protein>
<gene>
    <name evidence="1" type="ORF">G7B40_005425</name>
</gene>
<name>A0AAP5I5C5_9CYAN</name>